<dbReference type="Proteomes" id="UP001642409">
    <property type="component" value="Unassembled WGS sequence"/>
</dbReference>
<accession>A0AA86UMV5</accession>
<dbReference type="EMBL" id="CAXDID020000252">
    <property type="protein sequence ID" value="CAL6064756.1"/>
    <property type="molecule type" value="Genomic_DNA"/>
</dbReference>
<reference evidence="4 8" key="2">
    <citation type="submission" date="2024-07" db="EMBL/GenBank/DDBJ databases">
        <authorList>
            <person name="Akdeniz Z."/>
        </authorList>
    </citation>
    <scope>NUCLEOTIDE SEQUENCE [LARGE SCALE GENOMIC DNA]</scope>
</reference>
<sequence length="50" mass="5741">MSQPPKFDLPLPDSGQLFIEPIKEEVQFCQPKLLPIVSNQVLLMESKMKK</sequence>
<reference evidence="1" key="1">
    <citation type="submission" date="2023-06" db="EMBL/GenBank/DDBJ databases">
        <authorList>
            <person name="Kurt Z."/>
        </authorList>
    </citation>
    <scope>NUCLEOTIDE SEQUENCE</scope>
</reference>
<dbReference type="EMBL" id="CATOUU010001171">
    <property type="protein sequence ID" value="CAI9975973.1"/>
    <property type="molecule type" value="Genomic_DNA"/>
</dbReference>
<dbReference type="EMBL" id="CAXDID020000080">
    <property type="protein sequence ID" value="CAL6018135.1"/>
    <property type="molecule type" value="Genomic_DNA"/>
</dbReference>
<evidence type="ECO:0000313" key="1">
    <source>
        <dbReference type="EMBL" id="CAI9961509.1"/>
    </source>
</evidence>
<dbReference type="AlphaFoldDB" id="A0AA86UMV5"/>
<protein>
    <submittedName>
        <fullName evidence="1">Uncharacterized protein</fullName>
    </submittedName>
</protein>
<organism evidence="1">
    <name type="scientific">Hexamita inflata</name>
    <dbReference type="NCBI Taxonomy" id="28002"/>
    <lineage>
        <taxon>Eukaryota</taxon>
        <taxon>Metamonada</taxon>
        <taxon>Diplomonadida</taxon>
        <taxon>Hexamitidae</taxon>
        <taxon>Hexamitinae</taxon>
        <taxon>Hexamita</taxon>
    </lineage>
</organism>
<evidence type="ECO:0000313" key="3">
    <source>
        <dbReference type="EMBL" id="CAI9975973.1"/>
    </source>
</evidence>
<evidence type="ECO:0000313" key="6">
    <source>
        <dbReference type="EMBL" id="CAL6064756.1"/>
    </source>
</evidence>
<dbReference type="EMBL" id="CATOUU010000941">
    <property type="protein sequence ID" value="CAI9961509.1"/>
    <property type="molecule type" value="Genomic_DNA"/>
</dbReference>
<comment type="caution">
    <text evidence="1">The sequence shown here is derived from an EMBL/GenBank/DDBJ whole genome shotgun (WGS) entry which is preliminary data.</text>
</comment>
<gene>
    <name evidence="4" type="ORF">HINF_LOCUS14396</name>
    <name evidence="5" type="ORF">HINF_LOCUS26319</name>
    <name evidence="1" type="ORF">HINF_LOCUS49154</name>
    <name evidence="6" type="ORF">HINF_LOCUS51510</name>
    <name evidence="7" type="ORF">HINF_LOCUS55322</name>
    <name evidence="2" type="ORF">HINF_LOCUS58855</name>
    <name evidence="3" type="ORF">HINF_LOCUS63618</name>
</gene>
<evidence type="ECO:0000313" key="8">
    <source>
        <dbReference type="Proteomes" id="UP001642409"/>
    </source>
</evidence>
<evidence type="ECO:0000313" key="5">
    <source>
        <dbReference type="EMBL" id="CAL6018135.1"/>
    </source>
</evidence>
<dbReference type="EMBL" id="CATOUU010001090">
    <property type="protein sequence ID" value="CAI9971210.1"/>
    <property type="molecule type" value="Genomic_DNA"/>
</dbReference>
<keyword evidence="8" id="KW-1185">Reference proteome</keyword>
<proteinExistence type="predicted"/>
<evidence type="ECO:0000313" key="2">
    <source>
        <dbReference type="EMBL" id="CAI9971210.1"/>
    </source>
</evidence>
<name>A0AA86UMV5_9EUKA</name>
<dbReference type="EMBL" id="CAXDID020000034">
    <property type="protein sequence ID" value="CAL5995944.1"/>
    <property type="molecule type" value="Genomic_DNA"/>
</dbReference>
<evidence type="ECO:0000313" key="4">
    <source>
        <dbReference type="EMBL" id="CAL5995944.1"/>
    </source>
</evidence>
<dbReference type="EMBL" id="CAXDID020000292">
    <property type="protein sequence ID" value="CAL6071809.1"/>
    <property type="molecule type" value="Genomic_DNA"/>
</dbReference>
<evidence type="ECO:0000313" key="7">
    <source>
        <dbReference type="EMBL" id="CAL6071809.1"/>
    </source>
</evidence>